<evidence type="ECO:0000256" key="2">
    <source>
        <dbReference type="ARBA" id="ARBA00022475"/>
    </source>
</evidence>
<dbReference type="PANTHER" id="PTHR30287">
    <property type="entry name" value="MEMBRANE COMPONENT OF PREDICTED ABC SUPERFAMILY METABOLITE UPTAKE TRANSPORTER"/>
    <property type="match status" value="1"/>
</dbReference>
<feature type="transmembrane region" description="Helical" evidence="6">
    <location>
        <begin position="488"/>
        <end position="507"/>
    </location>
</feature>
<evidence type="ECO:0000256" key="3">
    <source>
        <dbReference type="ARBA" id="ARBA00022692"/>
    </source>
</evidence>
<dbReference type="InterPro" id="IPR025857">
    <property type="entry name" value="MacB_PCD"/>
</dbReference>
<feature type="transmembrane region" description="Helical" evidence="6">
    <location>
        <begin position="315"/>
        <end position="340"/>
    </location>
</feature>
<evidence type="ECO:0000256" key="4">
    <source>
        <dbReference type="ARBA" id="ARBA00022989"/>
    </source>
</evidence>
<reference evidence="10" key="1">
    <citation type="journal article" date="2019" name="Int. J. Syst. Evol. Microbiol.">
        <title>The Global Catalogue of Microorganisms (GCM) 10K type strain sequencing project: providing services to taxonomists for standard genome sequencing and annotation.</title>
        <authorList>
            <consortium name="The Broad Institute Genomics Platform"/>
            <consortium name="The Broad Institute Genome Sequencing Center for Infectious Disease"/>
            <person name="Wu L."/>
            <person name="Ma J."/>
        </authorList>
    </citation>
    <scope>NUCLEOTIDE SEQUENCE [LARGE SCALE GENOMIC DNA]</scope>
    <source>
        <strain evidence="10">CCUG 60742</strain>
    </source>
</reference>
<feature type="transmembrane region" description="Helical" evidence="6">
    <location>
        <begin position="270"/>
        <end position="294"/>
    </location>
</feature>
<evidence type="ECO:0000259" key="7">
    <source>
        <dbReference type="Pfam" id="PF02687"/>
    </source>
</evidence>
<keyword evidence="4 6" id="KW-1133">Transmembrane helix</keyword>
<name>A0ABW2ZKQ0_9SPHI</name>
<dbReference type="PANTHER" id="PTHR30287:SF1">
    <property type="entry name" value="INNER MEMBRANE PROTEIN"/>
    <property type="match status" value="1"/>
</dbReference>
<keyword evidence="10" id="KW-1185">Reference proteome</keyword>
<keyword evidence="2" id="KW-1003">Cell membrane</keyword>
<evidence type="ECO:0000259" key="8">
    <source>
        <dbReference type="Pfam" id="PF12704"/>
    </source>
</evidence>
<sequence>MNNAPMDNVNFKRKINFAWLFKMAVRDSRRNRSRLLLFISSIVFGIAALVAIYSFRYNIQNDINQQAATLIGADLTISGNKEPDDKLQKVLEKLGDDRSQERSFPSMVLFPKSSSTRLVQVKALEGNFPYYGDLETTPVQAGRSFKTGKYALVDKTLMLQFNATVGDSIKVGNETFAIAGVLNKAPGQTGIAASVAPLVYIPMQYLGKTGLITVGSRINYSYYYKFNNKTNVEKLAKGMETQLDKAGFNYDTVEGKKEGTSRSFGDLSRFLSLVGFIALLLGCVGVASAINIYIREKIRSIAIMRCMGVKASEAFLIYLIQITGIGLIGSVAGAILGTAIQHLLPLVLKDFLPITISVSISWLAIGQGILLGLIISILFALLPLISIRNISPLNTLRLSFDDTTTIRDPFRWLVYILVVLFITSFSYLQIGNWMGAVFFTIGIAVAFLVLTAIAWLLIRFTRVLVMSGWSYIWRQGFANLYRPNNQTIILTVSIGLSTAFIATLFLIQQLLIGQVTLSTGDNQSNMILFDIQGSQQKAVADLTLKQGLPVLSQVPIITMRLEKVNGKTAADAKKDSTLHIAERAFTYEYRVTYRDSTTNSEKITAGKWEGKADPGKDIPVSAEERFAQRINAKVGDKLVFNVQGVMMNTYISSIRKVNWNKVSTNFQVVFPTGVLEDAPQIHVLLTHVPNNAVSAKYQQVVVKQFPNVSIIDLGLILNVLDELLGKIGYVIKFMSGFSIITGIIVLISSVRISKYQRIQESVLLRTLGGSRRQIFAITALEYLFLGALSALTGIVIAIGGSWLLAKYTFDMPYAVNFLPVVAIFFIITLLTVIIGLLNSRGILNKPPLEILRSNS</sequence>
<accession>A0ABW2ZKQ0</accession>
<dbReference type="InterPro" id="IPR038766">
    <property type="entry name" value="Membrane_comp_ABC_pdt"/>
</dbReference>
<evidence type="ECO:0000313" key="9">
    <source>
        <dbReference type="EMBL" id="MFD0766766.1"/>
    </source>
</evidence>
<dbReference type="InterPro" id="IPR003838">
    <property type="entry name" value="ABC3_permease_C"/>
</dbReference>
<feature type="transmembrane region" description="Helical" evidence="6">
    <location>
        <begin position="817"/>
        <end position="837"/>
    </location>
</feature>
<dbReference type="Proteomes" id="UP001597073">
    <property type="component" value="Unassembled WGS sequence"/>
</dbReference>
<feature type="transmembrane region" description="Helical" evidence="6">
    <location>
        <begin position="774"/>
        <end position="805"/>
    </location>
</feature>
<keyword evidence="3 6" id="KW-0812">Transmembrane</keyword>
<evidence type="ECO:0000256" key="5">
    <source>
        <dbReference type="ARBA" id="ARBA00023136"/>
    </source>
</evidence>
<organism evidence="9 10">
    <name type="scientific">Mucilaginibacter lutimaris</name>
    <dbReference type="NCBI Taxonomy" id="931629"/>
    <lineage>
        <taxon>Bacteria</taxon>
        <taxon>Pseudomonadati</taxon>
        <taxon>Bacteroidota</taxon>
        <taxon>Sphingobacteriia</taxon>
        <taxon>Sphingobacteriales</taxon>
        <taxon>Sphingobacteriaceae</taxon>
        <taxon>Mucilaginibacter</taxon>
    </lineage>
</organism>
<evidence type="ECO:0000256" key="6">
    <source>
        <dbReference type="SAM" id="Phobius"/>
    </source>
</evidence>
<comment type="caution">
    <text evidence="9">The sequence shown here is derived from an EMBL/GenBank/DDBJ whole genome shotgun (WGS) entry which is preliminary data.</text>
</comment>
<dbReference type="RefSeq" id="WP_377144992.1">
    <property type="nucleotide sequence ID" value="NZ_JBHTIA010000013.1"/>
</dbReference>
<gene>
    <name evidence="9" type="ORF">ACFQZI_18035</name>
</gene>
<feature type="transmembrane region" description="Helical" evidence="6">
    <location>
        <begin position="733"/>
        <end position="753"/>
    </location>
</feature>
<dbReference type="Pfam" id="PF02687">
    <property type="entry name" value="FtsX"/>
    <property type="match status" value="2"/>
</dbReference>
<evidence type="ECO:0000313" key="10">
    <source>
        <dbReference type="Proteomes" id="UP001597073"/>
    </source>
</evidence>
<dbReference type="EMBL" id="JBHTIA010000013">
    <property type="protein sequence ID" value="MFD0766766.1"/>
    <property type="molecule type" value="Genomic_DNA"/>
</dbReference>
<evidence type="ECO:0000256" key="1">
    <source>
        <dbReference type="ARBA" id="ARBA00004651"/>
    </source>
</evidence>
<proteinExistence type="predicted"/>
<protein>
    <submittedName>
        <fullName evidence="9">ABC transporter permease</fullName>
    </submittedName>
</protein>
<keyword evidence="5 6" id="KW-0472">Membrane</keyword>
<feature type="domain" description="ABC3 transporter permease C-terminal" evidence="7">
    <location>
        <begin position="273"/>
        <end position="392"/>
    </location>
</feature>
<feature type="transmembrane region" description="Helical" evidence="6">
    <location>
        <begin position="360"/>
        <end position="387"/>
    </location>
</feature>
<feature type="domain" description="ABC3 transporter permease C-terminal" evidence="7">
    <location>
        <begin position="733"/>
        <end position="847"/>
    </location>
</feature>
<feature type="transmembrane region" description="Helical" evidence="6">
    <location>
        <begin position="35"/>
        <end position="55"/>
    </location>
</feature>
<dbReference type="Pfam" id="PF12704">
    <property type="entry name" value="MacB_PCD"/>
    <property type="match status" value="1"/>
</dbReference>
<feature type="transmembrane region" description="Helical" evidence="6">
    <location>
        <begin position="436"/>
        <end position="458"/>
    </location>
</feature>
<comment type="subcellular location">
    <subcellularLocation>
        <location evidence="1">Cell membrane</location>
        <topology evidence="1">Multi-pass membrane protein</topology>
    </subcellularLocation>
</comment>
<feature type="transmembrane region" description="Helical" evidence="6">
    <location>
        <begin position="412"/>
        <end position="430"/>
    </location>
</feature>
<feature type="domain" description="MacB-like periplasmic core" evidence="8">
    <location>
        <begin position="36"/>
        <end position="240"/>
    </location>
</feature>